<dbReference type="Gene3D" id="1.20.1260.10">
    <property type="match status" value="1"/>
</dbReference>
<proteinExistence type="predicted"/>
<feature type="compositionally biased region" description="Polar residues" evidence="1">
    <location>
        <begin position="929"/>
        <end position="938"/>
    </location>
</feature>
<dbReference type="RefSeq" id="WP_130511803.1">
    <property type="nucleotide sequence ID" value="NZ_SHKY01000001.1"/>
</dbReference>
<evidence type="ECO:0000256" key="1">
    <source>
        <dbReference type="SAM" id="MobiDB-lite"/>
    </source>
</evidence>
<dbReference type="Proteomes" id="UP000292564">
    <property type="component" value="Unassembled WGS sequence"/>
</dbReference>
<dbReference type="Pfam" id="PF12902">
    <property type="entry name" value="Ferritin-like"/>
    <property type="match status" value="1"/>
</dbReference>
<feature type="domain" description="Iminophenyl-pyruvate dimer synthase" evidence="2">
    <location>
        <begin position="665"/>
        <end position="900"/>
    </location>
</feature>
<evidence type="ECO:0000259" key="2">
    <source>
        <dbReference type="Pfam" id="PF12902"/>
    </source>
</evidence>
<keyword evidence="4" id="KW-1185">Reference proteome</keyword>
<dbReference type="EMBL" id="SHKY01000001">
    <property type="protein sequence ID" value="RZU53308.1"/>
    <property type="molecule type" value="Genomic_DNA"/>
</dbReference>
<evidence type="ECO:0000313" key="4">
    <source>
        <dbReference type="Proteomes" id="UP000292564"/>
    </source>
</evidence>
<accession>A0A4Q7ZQB7</accession>
<dbReference type="AlphaFoldDB" id="A0A4Q7ZQB7"/>
<name>A0A4Q7ZQB7_9ACTN</name>
<evidence type="ECO:0000313" key="3">
    <source>
        <dbReference type="EMBL" id="RZU53308.1"/>
    </source>
</evidence>
<organism evidence="3 4">
    <name type="scientific">Krasilnikovia cinnamomea</name>
    <dbReference type="NCBI Taxonomy" id="349313"/>
    <lineage>
        <taxon>Bacteria</taxon>
        <taxon>Bacillati</taxon>
        <taxon>Actinomycetota</taxon>
        <taxon>Actinomycetes</taxon>
        <taxon>Micromonosporales</taxon>
        <taxon>Micromonosporaceae</taxon>
        <taxon>Krasilnikovia</taxon>
    </lineage>
</organism>
<gene>
    <name evidence="3" type="ORF">EV385_5225</name>
</gene>
<protein>
    <submittedName>
        <fullName evidence="3">Ferritin-like protein</fullName>
    </submittedName>
</protein>
<comment type="caution">
    <text evidence="3">The sequence shown here is derived from an EMBL/GenBank/DDBJ whole genome shotgun (WGS) entry which is preliminary data.</text>
</comment>
<feature type="region of interest" description="Disordered" evidence="1">
    <location>
        <begin position="917"/>
        <end position="938"/>
    </location>
</feature>
<reference evidence="3 4" key="1">
    <citation type="submission" date="2019-02" db="EMBL/GenBank/DDBJ databases">
        <title>Sequencing the genomes of 1000 actinobacteria strains.</title>
        <authorList>
            <person name="Klenk H.-P."/>
        </authorList>
    </citation>
    <scope>NUCLEOTIDE SEQUENCE [LARGE SCALE GENOMIC DNA]</scope>
    <source>
        <strain evidence="3 4">DSM 45162</strain>
    </source>
</reference>
<sequence>MSVFDVPRLHFRGVATVKLPTGPRSGLVDLATNRALTETGPFPVDRPVEDYHRYLDQHGPRYDTAGRLTPDGPFSAGKGWNFGGNGHFWIDATVAGAEIGNGVDVRDPVVGRPVDFWGHYNEYLGTTFNRARIFDVDPTSHWTTAVMIGQFCFGRVGRSHENGYLAVGDVTGIQPPRWHHFAHIRDVGEHYLAPYLRRSAVYQFVVAGQALHWLPESAASPAARLLCAAVESAGFDGLVVQFALGNMASPVAPDAPNHCAVWGTIAPWRYDEPRTYPAGRLLAPGAGRHAPLSTLSVAVTPQWTTLNMINAVPVTGRAGSPGPGPLHRLGPRADLGELELRTRQTDRVVALIPRDAYLGETYDLTSGVVRVPTVHHGRGVDSEPLCLMATAAGERITLLSEEQVTIQADDACWFVEHPRPAREHEHTVEVEIRSFVRGRPAAVEAVHVRQYPNPRSRPYERDDAEVVHVRAGRLDAHGEFGASCVTRTDADGRGWFSMRGAHAGAARLVLDARADPVPGDPTEAYDNDDTLGRWAAAGTLAVRTLPDDWHLADTPAEAVTFDLLYREVFAYYELLYSFMRDEVFSLADRPKVETYARLIWQMCDPRNKARTYYMPPTRDLSEPKAHLLLAFLRRQQQQSRVPIIVPAGERPEPRIATRGQLLDALRQAAAIELAVMLQYLYAVYSIPTYGAAQQYLRRGLWTPQQALLACGDGGKSLAGGVRGSLLTVAREEMIHFLVINNIIMALGEAFHVPMLDFGTINTALPVPMDFALEPFNLGTTQRFIAIERPHSQTGRLNDAEPPDPESTHRYGSLSELYDAVRDGLRRVPDLFLVDRGRGGGEHHLFLRESINAVHPDYQLEVDDLASALFAIDFVTEQGEGNKLNSVKPAGDSHYETFLGIADALMAQRSAGSPRAEVWTPAYPVPRNPTLRTGNPNTETVTAPEARTVLQLFNRSFYMMFQLMVQHFGQQPDASLRRSTLMNAAIDVMTGMMSPLAEVLVTMPSGRRGRTAGPSFELETAPVFLSRPDVARRSIALRFDHLATASRKCASVPERVADMFAFYAEAFGRSPR</sequence>
<feature type="region of interest" description="Disordered" evidence="1">
    <location>
        <begin position="789"/>
        <end position="809"/>
    </location>
</feature>
<dbReference type="OrthoDB" id="726375at2"/>
<dbReference type="InterPro" id="IPR012347">
    <property type="entry name" value="Ferritin-like"/>
</dbReference>
<dbReference type="InterPro" id="IPR026820">
    <property type="entry name" value="VioB/RebD_dom"/>
</dbReference>